<proteinExistence type="predicted"/>
<gene>
    <name evidence="2" type="ORF">ESZ50_02570</name>
</gene>
<feature type="transmembrane region" description="Helical" evidence="1">
    <location>
        <begin position="89"/>
        <end position="109"/>
    </location>
</feature>
<dbReference type="Proteomes" id="UP000371977">
    <property type="component" value="Unassembled WGS sequence"/>
</dbReference>
<dbReference type="RefSeq" id="WP_148622045.1">
    <property type="nucleotide sequence ID" value="NZ_SDGZ01000008.1"/>
</dbReference>
<dbReference type="EMBL" id="SDGZ01000008">
    <property type="protein sequence ID" value="TYC50573.1"/>
    <property type="molecule type" value="Genomic_DNA"/>
</dbReference>
<feature type="transmembrane region" description="Helical" evidence="1">
    <location>
        <begin position="173"/>
        <end position="193"/>
    </location>
</feature>
<keyword evidence="1" id="KW-1133">Transmembrane helix</keyword>
<protein>
    <submittedName>
        <fullName evidence="2">Uncharacterized protein</fullName>
    </submittedName>
</protein>
<accession>A0A6C2CB58</accession>
<reference evidence="2 3" key="1">
    <citation type="submission" date="2019-01" db="EMBL/GenBank/DDBJ databases">
        <title>Weissella sp. nov., a novel lactic acid bacterium isolated from animal feces.</title>
        <authorList>
            <person name="Wang L.-T."/>
        </authorList>
    </citation>
    <scope>NUCLEOTIDE SEQUENCE [LARGE SCALE GENOMIC DNA]</scope>
    <source>
        <strain evidence="2 3">8H-2</strain>
    </source>
</reference>
<keyword evidence="1" id="KW-0472">Membrane</keyword>
<evidence type="ECO:0000313" key="2">
    <source>
        <dbReference type="EMBL" id="TYC50573.1"/>
    </source>
</evidence>
<dbReference type="AlphaFoldDB" id="A0A6C2CB58"/>
<name>A0A6C2CB58_9LACO</name>
<sequence>MNIKLFSLLLLKATNGYLNFDNDNGKGTATQNMPVMKLLKNGIEFGNISFWVWFVIYFVIILLFILSAVARDPVDQDDTHNGRLGVVKVLITGLYFVVIGMTVFLVLVFGVWNLGFTSIASLLAIVVMIITFLYRTPLIMIDNLINFFVGSLYRDPRLTQDGEREYRTLPTMVTIAMIFTFAVVVFHIIMFIHKIL</sequence>
<keyword evidence="1" id="KW-0812">Transmembrane</keyword>
<evidence type="ECO:0000313" key="3">
    <source>
        <dbReference type="Proteomes" id="UP000371977"/>
    </source>
</evidence>
<feature type="transmembrane region" description="Helical" evidence="1">
    <location>
        <begin position="115"/>
        <end position="134"/>
    </location>
</feature>
<keyword evidence="3" id="KW-1185">Reference proteome</keyword>
<feature type="transmembrane region" description="Helical" evidence="1">
    <location>
        <begin position="48"/>
        <end position="69"/>
    </location>
</feature>
<evidence type="ECO:0000256" key="1">
    <source>
        <dbReference type="SAM" id="Phobius"/>
    </source>
</evidence>
<organism evidence="2 3">
    <name type="scientific">Weissella muntiaci</name>
    <dbReference type="NCBI Taxonomy" id="2508881"/>
    <lineage>
        <taxon>Bacteria</taxon>
        <taxon>Bacillati</taxon>
        <taxon>Bacillota</taxon>
        <taxon>Bacilli</taxon>
        <taxon>Lactobacillales</taxon>
        <taxon>Lactobacillaceae</taxon>
        <taxon>Weissella</taxon>
    </lineage>
</organism>
<comment type="caution">
    <text evidence="2">The sequence shown here is derived from an EMBL/GenBank/DDBJ whole genome shotgun (WGS) entry which is preliminary data.</text>
</comment>